<dbReference type="InterPro" id="IPR018875">
    <property type="entry name" value="Antirepressor_Ant_N"/>
</dbReference>
<dbReference type="RefSeq" id="WP_002572399.1">
    <property type="nucleotide sequence ID" value="NZ_KB851154.1"/>
</dbReference>
<feature type="domain" description="Antirepressor protein ant N-terminal" evidence="1">
    <location>
        <begin position="13"/>
        <end position="130"/>
    </location>
</feature>
<dbReference type="HOGENOM" id="CLU_965721_0_0_9"/>
<dbReference type="EMBL" id="AGYG01000019">
    <property type="protein sequence ID" value="ENZ38107.1"/>
    <property type="molecule type" value="Genomic_DNA"/>
</dbReference>
<evidence type="ECO:0000313" key="3">
    <source>
        <dbReference type="Proteomes" id="UP000013041"/>
    </source>
</evidence>
<organism evidence="2 3">
    <name type="scientific">Enterocloster bolteae 90B8</name>
    <dbReference type="NCBI Taxonomy" id="997897"/>
    <lineage>
        <taxon>Bacteria</taxon>
        <taxon>Bacillati</taxon>
        <taxon>Bacillota</taxon>
        <taxon>Clostridia</taxon>
        <taxon>Lachnospirales</taxon>
        <taxon>Lachnospiraceae</taxon>
        <taxon>Enterocloster</taxon>
    </lineage>
</organism>
<sequence length="298" mass="34244">MNTNTALQVTNFDFYGDSLIAIRDNATGEIYTAINYVLRGIGFTELQIKHLRKKWSKDSIVAGGVQNFITHDDLGRLQDSFCISIRKLPLALAKINITPKMKREQPELTSKLELYQDKCADVLASVFLDNKSASDIILQPLIDAITTLSSSIVIMQQDIVSIKQNQENIQKQIPKKRYSFWSTKMFPKYQLLKDYFGIAENKNLYKELYREFHNMYPDIELNQVVDDYCYENKLESCYTLDAIEHDKTVRVLFEAMVDGLLEKYELISTSGPVKQKTIFDDGVENILVTHQKGTVINE</sequence>
<dbReference type="Proteomes" id="UP000013041">
    <property type="component" value="Unassembled WGS sequence"/>
</dbReference>
<dbReference type="PATRIC" id="fig|997897.5.peg.2849"/>
<protein>
    <recommendedName>
        <fullName evidence="1">Antirepressor protein ant N-terminal domain-containing protein</fullName>
    </recommendedName>
</protein>
<comment type="caution">
    <text evidence="2">The sequence shown here is derived from an EMBL/GenBank/DDBJ whole genome shotgun (WGS) entry which is preliminary data.</text>
</comment>
<proteinExistence type="predicted"/>
<dbReference type="AlphaFoldDB" id="R0B1F6"/>
<accession>R0B1F6</accession>
<reference evidence="2 3" key="1">
    <citation type="submission" date="2013-01" db="EMBL/GenBank/DDBJ databases">
        <title>The Genome Sequence of Clostridium bolteae 90B8.</title>
        <authorList>
            <consortium name="The Broad Institute Genome Sequencing Platform"/>
            <person name="Earl A."/>
            <person name="Ward D."/>
            <person name="Feldgarden M."/>
            <person name="Gevers D."/>
            <person name="Courvalin P."/>
            <person name="Lambert T."/>
            <person name="Walker B."/>
            <person name="Young S.K."/>
            <person name="Zeng Q."/>
            <person name="Gargeya S."/>
            <person name="Fitzgerald M."/>
            <person name="Haas B."/>
            <person name="Abouelleil A."/>
            <person name="Alvarado L."/>
            <person name="Arachchi H.M."/>
            <person name="Berlin A.M."/>
            <person name="Chapman S.B."/>
            <person name="Dewar J."/>
            <person name="Goldberg J."/>
            <person name="Griggs A."/>
            <person name="Gujja S."/>
            <person name="Hansen M."/>
            <person name="Howarth C."/>
            <person name="Imamovic A."/>
            <person name="Larimer J."/>
            <person name="McCowan C."/>
            <person name="Murphy C."/>
            <person name="Neiman D."/>
            <person name="Pearson M."/>
            <person name="Priest M."/>
            <person name="Roberts A."/>
            <person name="Saif S."/>
            <person name="Shea T."/>
            <person name="Sisk P."/>
            <person name="Sykes S."/>
            <person name="Wortman J."/>
            <person name="Nusbaum C."/>
            <person name="Birren B."/>
        </authorList>
    </citation>
    <scope>NUCLEOTIDE SEQUENCE [LARGE SCALE GENOMIC DNA]</scope>
    <source>
        <strain evidence="2 3">90B8</strain>
    </source>
</reference>
<name>R0B1F6_9FIRM</name>
<evidence type="ECO:0000259" key="1">
    <source>
        <dbReference type="Pfam" id="PF10547"/>
    </source>
</evidence>
<evidence type="ECO:0000313" key="2">
    <source>
        <dbReference type="EMBL" id="ENZ38107.1"/>
    </source>
</evidence>
<gene>
    <name evidence="2" type="ORF">HMPREF1097_02689</name>
</gene>
<dbReference type="Pfam" id="PF10547">
    <property type="entry name" value="P22_AR_N"/>
    <property type="match status" value="1"/>
</dbReference>